<feature type="domain" description="Transposase Tc1-like" evidence="2">
    <location>
        <begin position="106"/>
        <end position="157"/>
    </location>
</feature>
<dbReference type="Proteomes" id="UP000324222">
    <property type="component" value="Unassembled WGS sequence"/>
</dbReference>
<dbReference type="GO" id="GO:0006313">
    <property type="term" value="P:DNA transposition"/>
    <property type="evidence" value="ECO:0007669"/>
    <property type="project" value="InterPro"/>
</dbReference>
<dbReference type="AlphaFoldDB" id="A0A5B7K575"/>
<dbReference type="PANTHER" id="PTHR23022:SF134">
    <property type="entry name" value="TRANSPOSABLE ELEMENT TC1 TRANSPOSASE"/>
    <property type="match status" value="1"/>
</dbReference>
<accession>A0A5B7K575</accession>
<dbReference type="InterPro" id="IPR052338">
    <property type="entry name" value="Transposase_5"/>
</dbReference>
<dbReference type="OrthoDB" id="6367375at2759"/>
<keyword evidence="1" id="KW-0812">Transmembrane</keyword>
<dbReference type="GO" id="GO:0003677">
    <property type="term" value="F:DNA binding"/>
    <property type="evidence" value="ECO:0007669"/>
    <property type="project" value="InterPro"/>
</dbReference>
<keyword evidence="1" id="KW-1133">Transmembrane helix</keyword>
<evidence type="ECO:0000313" key="4">
    <source>
        <dbReference type="Proteomes" id="UP000324222"/>
    </source>
</evidence>
<keyword evidence="1" id="KW-0472">Membrane</keyword>
<keyword evidence="4" id="KW-1185">Reference proteome</keyword>
<name>A0A5B7K575_PORTR</name>
<dbReference type="GO" id="GO:0015074">
    <property type="term" value="P:DNA integration"/>
    <property type="evidence" value="ECO:0007669"/>
    <property type="project" value="InterPro"/>
</dbReference>
<dbReference type="PANTHER" id="PTHR23022">
    <property type="entry name" value="TRANSPOSABLE ELEMENT-RELATED"/>
    <property type="match status" value="1"/>
</dbReference>
<reference evidence="3 4" key="1">
    <citation type="submission" date="2019-05" db="EMBL/GenBank/DDBJ databases">
        <title>Another draft genome of Portunus trituberculatus and its Hox gene families provides insights of decapod evolution.</title>
        <authorList>
            <person name="Jeong J.-H."/>
            <person name="Song I."/>
            <person name="Kim S."/>
            <person name="Choi T."/>
            <person name="Kim D."/>
            <person name="Ryu S."/>
            <person name="Kim W."/>
        </authorList>
    </citation>
    <scope>NUCLEOTIDE SEQUENCE [LARGE SCALE GENOMIC DNA]</scope>
    <source>
        <tissue evidence="3">Muscle</tissue>
    </source>
</reference>
<dbReference type="Gene3D" id="3.30.420.10">
    <property type="entry name" value="Ribonuclease H-like superfamily/Ribonuclease H"/>
    <property type="match status" value="1"/>
</dbReference>
<dbReference type="Pfam" id="PF01498">
    <property type="entry name" value="HTH_Tnp_Tc3_2"/>
    <property type="match status" value="1"/>
</dbReference>
<comment type="caution">
    <text evidence="3">The sequence shown here is derived from an EMBL/GenBank/DDBJ whole genome shotgun (WGS) entry which is preliminary data.</text>
</comment>
<protein>
    <submittedName>
        <fullName evidence="3">Transposable element Tcb2 transposase</fullName>
    </submittedName>
</protein>
<organism evidence="3 4">
    <name type="scientific">Portunus trituberculatus</name>
    <name type="common">Swimming crab</name>
    <name type="synonym">Neptunus trituberculatus</name>
    <dbReference type="NCBI Taxonomy" id="210409"/>
    <lineage>
        <taxon>Eukaryota</taxon>
        <taxon>Metazoa</taxon>
        <taxon>Ecdysozoa</taxon>
        <taxon>Arthropoda</taxon>
        <taxon>Crustacea</taxon>
        <taxon>Multicrustacea</taxon>
        <taxon>Malacostraca</taxon>
        <taxon>Eumalacostraca</taxon>
        <taxon>Eucarida</taxon>
        <taxon>Decapoda</taxon>
        <taxon>Pleocyemata</taxon>
        <taxon>Brachyura</taxon>
        <taxon>Eubrachyura</taxon>
        <taxon>Portunoidea</taxon>
        <taxon>Portunidae</taxon>
        <taxon>Portuninae</taxon>
        <taxon>Portunus</taxon>
    </lineage>
</organism>
<dbReference type="EMBL" id="VSRR010122463">
    <property type="protein sequence ID" value="MPD00339.1"/>
    <property type="molecule type" value="Genomic_DNA"/>
</dbReference>
<proteinExistence type="predicted"/>
<sequence length="194" mass="21628">MIVVAVVVDEMIVVVVGVVDGIIVVAVVVDEMIVVVVGVVDEVMVVVVVVDEVIAVVVVVDEMMLVVVVVDEMITVVRPRSRVTTAEENQQIVLLADGEGALKNAMEIKRRLQLDASVTTIRKRLHDAGIHCRVPAKKEFLTEAHRAIRLQFARLHEHRGLDFWSNVFVDEKTFRSSDHGQVRVWGRNNTSYDV</sequence>
<evidence type="ECO:0000313" key="3">
    <source>
        <dbReference type="EMBL" id="MPD00339.1"/>
    </source>
</evidence>
<dbReference type="InterPro" id="IPR002492">
    <property type="entry name" value="Transposase_Tc1-like"/>
</dbReference>
<gene>
    <name evidence="3" type="primary">TCB2_2</name>
    <name evidence="3" type="ORF">E2C01_095805</name>
</gene>
<dbReference type="InterPro" id="IPR036397">
    <property type="entry name" value="RNaseH_sf"/>
</dbReference>
<evidence type="ECO:0000259" key="2">
    <source>
        <dbReference type="Pfam" id="PF01498"/>
    </source>
</evidence>
<evidence type="ECO:0000256" key="1">
    <source>
        <dbReference type="SAM" id="Phobius"/>
    </source>
</evidence>
<feature type="transmembrane region" description="Helical" evidence="1">
    <location>
        <begin position="43"/>
        <end position="70"/>
    </location>
</feature>
<feature type="transmembrane region" description="Helical" evidence="1">
    <location>
        <begin position="12"/>
        <end position="37"/>
    </location>
</feature>